<accession>A0A927U9N8</accession>
<name>A0A927U9N8_9FIRM</name>
<proteinExistence type="predicted"/>
<dbReference type="Proteomes" id="UP000766246">
    <property type="component" value="Unassembled WGS sequence"/>
</dbReference>
<evidence type="ECO:0000313" key="1">
    <source>
        <dbReference type="EMBL" id="MBE5919687.1"/>
    </source>
</evidence>
<evidence type="ECO:0000313" key="2">
    <source>
        <dbReference type="Proteomes" id="UP000766246"/>
    </source>
</evidence>
<organism evidence="1 2">
    <name type="scientific">Pseudobutyrivibrio ruminis</name>
    <dbReference type="NCBI Taxonomy" id="46206"/>
    <lineage>
        <taxon>Bacteria</taxon>
        <taxon>Bacillati</taxon>
        <taxon>Bacillota</taxon>
        <taxon>Clostridia</taxon>
        <taxon>Lachnospirales</taxon>
        <taxon>Lachnospiraceae</taxon>
        <taxon>Pseudobutyrivibrio</taxon>
    </lineage>
</organism>
<dbReference type="EMBL" id="SVER01000017">
    <property type="protein sequence ID" value="MBE5919687.1"/>
    <property type="molecule type" value="Genomic_DNA"/>
</dbReference>
<sequence>MRKQEVKEYLATLNHEDLYEMLNWQQTRYIYFEVLAETVAADTVARIHDAHSELAVGYTDEDLMEEYGVEVGKLYAKEQKQDSNNDYYSNIDGLIYRVIESKKKPAEMQCQALLDLVNTDDKSEKEACDGKNN</sequence>
<reference evidence="1" key="1">
    <citation type="submission" date="2019-04" db="EMBL/GenBank/DDBJ databases">
        <title>Evolution of Biomass-Degrading Anaerobic Consortia Revealed by Metagenomics.</title>
        <authorList>
            <person name="Peng X."/>
        </authorList>
    </citation>
    <scope>NUCLEOTIDE SEQUENCE</scope>
    <source>
        <strain evidence="1">SIG311</strain>
    </source>
</reference>
<dbReference type="AlphaFoldDB" id="A0A927U9N8"/>
<protein>
    <submittedName>
        <fullName evidence="1">Uncharacterized protein</fullName>
    </submittedName>
</protein>
<comment type="caution">
    <text evidence="1">The sequence shown here is derived from an EMBL/GenBank/DDBJ whole genome shotgun (WGS) entry which is preliminary data.</text>
</comment>
<gene>
    <name evidence="1" type="ORF">E7272_07555</name>
</gene>